<dbReference type="PANTHER" id="PTHR12601">
    <property type="entry name" value="EUKARYOTIC TRANSLATION INITIATION FACTOR 3 SUBUNIT EIF-3"/>
    <property type="match status" value="1"/>
</dbReference>
<dbReference type="Proteomes" id="UP000087171">
    <property type="component" value="Chromosome Ca6"/>
</dbReference>
<dbReference type="Pfam" id="PF13424">
    <property type="entry name" value="TPR_12"/>
    <property type="match status" value="2"/>
</dbReference>
<feature type="compositionally biased region" description="Basic and acidic residues" evidence="8">
    <location>
        <begin position="1120"/>
        <end position="1129"/>
    </location>
</feature>
<dbReference type="OrthoDB" id="1414216at2759"/>
<feature type="compositionally biased region" description="Polar residues" evidence="8">
    <location>
        <begin position="1487"/>
        <end position="1501"/>
    </location>
</feature>
<feature type="region of interest" description="Disordered" evidence="8">
    <location>
        <begin position="130"/>
        <end position="182"/>
    </location>
</feature>
<dbReference type="CDD" id="cd15466">
    <property type="entry name" value="CLU-central"/>
    <property type="match status" value="1"/>
</dbReference>
<comment type="subcellular location">
    <subcellularLocation>
        <location evidence="2">Cytoplasm</location>
        <location evidence="2">Cytosol</location>
    </subcellularLocation>
    <subcellularLocation>
        <location evidence="1">Nucleus</location>
    </subcellularLocation>
</comment>
<proteinExistence type="predicted"/>
<dbReference type="GO" id="GO:0019750">
    <property type="term" value="P:chloroplast localization"/>
    <property type="evidence" value="ECO:0007669"/>
    <property type="project" value="UniProtKB-ARBA"/>
</dbReference>
<evidence type="ECO:0000256" key="4">
    <source>
        <dbReference type="ARBA" id="ARBA00022737"/>
    </source>
</evidence>
<evidence type="ECO:0000259" key="9">
    <source>
        <dbReference type="PROSITE" id="PS51823"/>
    </source>
</evidence>
<feature type="compositionally biased region" description="Basic and acidic residues" evidence="8">
    <location>
        <begin position="1351"/>
        <end position="1372"/>
    </location>
</feature>
<feature type="compositionally biased region" description="Polar residues" evidence="8">
    <location>
        <begin position="1378"/>
        <end position="1389"/>
    </location>
</feature>
<dbReference type="eggNOG" id="KOG1839">
    <property type="taxonomic scope" value="Eukaryota"/>
</dbReference>
<reference evidence="11" key="2">
    <citation type="submission" date="2025-08" db="UniProtKB">
        <authorList>
            <consortium name="RefSeq"/>
        </authorList>
    </citation>
    <scope>IDENTIFICATION</scope>
    <source>
        <tissue evidence="11">Etiolated seedlings</tissue>
    </source>
</reference>
<evidence type="ECO:0000256" key="3">
    <source>
        <dbReference type="ARBA" id="ARBA00022490"/>
    </source>
</evidence>
<feature type="region of interest" description="Disordered" evidence="8">
    <location>
        <begin position="616"/>
        <end position="636"/>
    </location>
</feature>
<feature type="region of interest" description="Disordered" evidence="8">
    <location>
        <begin position="1346"/>
        <end position="1394"/>
    </location>
</feature>
<dbReference type="InterPro" id="IPR025697">
    <property type="entry name" value="CLU_dom"/>
</dbReference>
<evidence type="ECO:0000256" key="1">
    <source>
        <dbReference type="ARBA" id="ARBA00004123"/>
    </source>
</evidence>
<feature type="compositionally biased region" description="Basic and acidic residues" evidence="8">
    <location>
        <begin position="1179"/>
        <end position="1195"/>
    </location>
</feature>
<evidence type="ECO:0000256" key="7">
    <source>
        <dbReference type="PROSITE-ProRule" id="PRU00339"/>
    </source>
</evidence>
<dbReference type="PANTHER" id="PTHR12601:SF45">
    <property type="entry name" value="PROTEIN REDUCED CHLOROPLAST COVERAGE 3"/>
    <property type="match status" value="1"/>
</dbReference>
<dbReference type="GO" id="GO:0005829">
    <property type="term" value="C:cytosol"/>
    <property type="evidence" value="ECO:0007669"/>
    <property type="project" value="UniProtKB-SubCell"/>
</dbReference>
<dbReference type="GO" id="GO:0005634">
    <property type="term" value="C:nucleus"/>
    <property type="evidence" value="ECO:0007669"/>
    <property type="project" value="UniProtKB-SubCell"/>
</dbReference>
<feature type="compositionally biased region" description="Polar residues" evidence="8">
    <location>
        <begin position="145"/>
        <end position="156"/>
    </location>
</feature>
<evidence type="ECO:0000256" key="8">
    <source>
        <dbReference type="SAM" id="MobiDB-lite"/>
    </source>
</evidence>
<dbReference type="GO" id="GO:0003729">
    <property type="term" value="F:mRNA binding"/>
    <property type="evidence" value="ECO:0007669"/>
    <property type="project" value="UniProtKB-ARBA"/>
</dbReference>
<feature type="region of interest" description="Disordered" evidence="8">
    <location>
        <begin position="1487"/>
        <end position="1517"/>
    </location>
</feature>
<dbReference type="KEGG" id="cam:101498532"/>
<feature type="compositionally biased region" description="Basic and acidic residues" evidence="8">
    <location>
        <begin position="616"/>
        <end position="627"/>
    </location>
</feature>
<dbReference type="SMART" id="SM00028">
    <property type="entry name" value="TPR"/>
    <property type="match status" value="3"/>
</dbReference>
<dbReference type="InterPro" id="IPR027523">
    <property type="entry name" value="CLU_prot"/>
</dbReference>
<reference evidence="10" key="1">
    <citation type="journal article" date="2013" name="Nat. Biotechnol.">
        <title>Draft genome sequence of chickpea (Cicer arietinum) provides a resource for trait improvement.</title>
        <authorList>
            <person name="Varshney R.K."/>
            <person name="Song C."/>
            <person name="Saxena R.K."/>
            <person name="Azam S."/>
            <person name="Yu S."/>
            <person name="Sharpe A.G."/>
            <person name="Cannon S."/>
            <person name="Baek J."/>
            <person name="Rosen B.D."/>
            <person name="Tar'an B."/>
            <person name="Millan T."/>
            <person name="Zhang X."/>
            <person name="Ramsay L.D."/>
            <person name="Iwata A."/>
            <person name="Wang Y."/>
            <person name="Nelson W."/>
            <person name="Farmer A.D."/>
            <person name="Gaur P.M."/>
            <person name="Soderlund C."/>
            <person name="Penmetsa R.V."/>
            <person name="Xu C."/>
            <person name="Bharti A.K."/>
            <person name="He W."/>
            <person name="Winter P."/>
            <person name="Zhao S."/>
            <person name="Hane J.K."/>
            <person name="Carrasquilla-Garcia N."/>
            <person name="Condie J.A."/>
            <person name="Upadhyaya H.D."/>
            <person name="Luo M.C."/>
            <person name="Thudi M."/>
            <person name="Gowda C.L."/>
            <person name="Singh N.P."/>
            <person name="Lichtenzveig J."/>
            <person name="Gali K.K."/>
            <person name="Rubio J."/>
            <person name="Nadarajan N."/>
            <person name="Dolezel J."/>
            <person name="Bansal K.C."/>
            <person name="Xu X."/>
            <person name="Edwards D."/>
            <person name="Zhang G."/>
            <person name="Kahl G."/>
            <person name="Gil J."/>
            <person name="Singh K.B."/>
            <person name="Datta S.K."/>
            <person name="Jackson S.A."/>
            <person name="Wang J."/>
            <person name="Cook D.R."/>
        </authorList>
    </citation>
    <scope>NUCLEOTIDE SEQUENCE [LARGE SCALE GENOMIC DNA]</scope>
    <source>
        <strain evidence="10">cv. CDC Frontier</strain>
    </source>
</reference>
<feature type="repeat" description="TPR" evidence="7">
    <location>
        <begin position="902"/>
        <end position="935"/>
    </location>
</feature>
<keyword evidence="6" id="KW-0539">Nucleus</keyword>
<dbReference type="InterPro" id="IPR019734">
    <property type="entry name" value="TPR_rpt"/>
</dbReference>
<keyword evidence="3" id="KW-0963">Cytoplasm</keyword>
<dbReference type="SUPFAM" id="SSF48452">
    <property type="entry name" value="TPR-like"/>
    <property type="match status" value="2"/>
</dbReference>
<evidence type="ECO:0000313" key="11">
    <source>
        <dbReference type="RefSeq" id="XP_004506958.1"/>
    </source>
</evidence>
<protein>
    <submittedName>
        <fullName evidence="11">Protein TSS</fullName>
    </submittedName>
</protein>
<keyword evidence="4" id="KW-0677">Repeat</keyword>
<dbReference type="Pfam" id="PF12807">
    <property type="entry name" value="eIF3_p135"/>
    <property type="match status" value="1"/>
</dbReference>
<dbReference type="InterPro" id="IPR028275">
    <property type="entry name" value="CLU_N"/>
</dbReference>
<dbReference type="PROSITE" id="PS50005">
    <property type="entry name" value="TPR"/>
    <property type="match status" value="1"/>
</dbReference>
<accession>A0A1S2YMA8</accession>
<dbReference type="InterPro" id="IPR033646">
    <property type="entry name" value="CLU-central"/>
</dbReference>
<dbReference type="Gene3D" id="1.25.40.10">
    <property type="entry name" value="Tetratricopeptide repeat domain"/>
    <property type="match status" value="1"/>
</dbReference>
<organism evidence="10 11">
    <name type="scientific">Cicer arietinum</name>
    <name type="common">Chickpea</name>
    <name type="synonym">Garbanzo</name>
    <dbReference type="NCBI Taxonomy" id="3827"/>
    <lineage>
        <taxon>Eukaryota</taxon>
        <taxon>Viridiplantae</taxon>
        <taxon>Streptophyta</taxon>
        <taxon>Embryophyta</taxon>
        <taxon>Tracheophyta</taxon>
        <taxon>Spermatophyta</taxon>
        <taxon>Magnoliopsida</taxon>
        <taxon>eudicotyledons</taxon>
        <taxon>Gunneridae</taxon>
        <taxon>Pentapetalae</taxon>
        <taxon>rosids</taxon>
        <taxon>fabids</taxon>
        <taxon>Fabales</taxon>
        <taxon>Fabaceae</taxon>
        <taxon>Papilionoideae</taxon>
        <taxon>50 kb inversion clade</taxon>
        <taxon>NPAAA clade</taxon>
        <taxon>Hologalegina</taxon>
        <taxon>IRL clade</taxon>
        <taxon>Cicereae</taxon>
        <taxon>Cicer</taxon>
    </lineage>
</organism>
<feature type="compositionally biased region" description="Basic residues" evidence="8">
    <location>
        <begin position="1"/>
        <end position="17"/>
    </location>
</feature>
<dbReference type="PaxDb" id="3827-XP_004506958.1"/>
<feature type="region of interest" description="Disordered" evidence="8">
    <location>
        <begin position="1115"/>
        <end position="1147"/>
    </location>
</feature>
<dbReference type="Pfam" id="PF15044">
    <property type="entry name" value="CLU_N"/>
    <property type="match status" value="1"/>
</dbReference>
<evidence type="ECO:0000256" key="5">
    <source>
        <dbReference type="ARBA" id="ARBA00022803"/>
    </source>
</evidence>
<sequence>MAPKSGKGKTNKAKAEKKKKEEKAVAPSLVDITIVTPYDSQIVLKGISTDKILDVRKLLAVKVETCHFTNYSLSHEVKGRRLNDKVEVVTLKPCVLRMVEENYYEEVQAVTHVRRLLDIIACTTRFGKPKRTITGPESKPKKNGKAQNQNKSSVSPPATPNGDSRVGLPSSDPPASPISDNVGMVAIHPTPKLSDFYEFFSFSHLTPPILHLKKCETKDEDDRRKGDYFQLQVKISNGKMIEVVASEKGFYSVGKLSLQSHTLVDLLQQLSRGFSNAYGSLMKAFSDRNKFGNLPYGLRSNTWLVPPSVGESLSNFPALPAEDENWGGNGGGQGRNRAYDLRPWATDFAILASLPSKTEEERVIRDRKAFLLHSQFVDTSIFKAAAAIQHVMESKSSKKNEMNSVLHQDQVGDLLIVVKHDGNGKFDSTLNEPSKQNEHVQKNLIKGLSADESVTVNDTSSLTVVVVNHCGYTATVKVVGNANAKKPKVQDIEIDDQPDGGANALNINSLRVLLHKSGAEFSEGTLTSLSNFDDLDASKDLVRKVVEEWTEKIKEEPSVSERSIRWELGSSWMQHLQKQETSTDVGSDNKNGNVEQAVKGLGNQFKFLKKREKKASELDGTDSREPNNDELSSSNELETLLSKEAFSRIKESGSGLHLKSVDELINMAHKFYDEVALPKLVTDFGSLELSPVDGRTLTDFMHLRGLKMGSLGEVVKLAENLPHIQSLCIHEMITRAFKHLLKAVIASVNNVADLPSVIASTLNFLLGGCRTEDTDQTSGDDHRLKIHWLRSFLSQRFGWTLKDEFQHLRKLSILRGLCHKVGLELFPRDYDMESPKPFGKYDIISLVPVCKHVGCSSIDGRNLLESSKIALDKGKLEDAVSYGTKALAKMMAVCGPYHRNTASAYSLLAVVLYHTGDFNQATIYQQKALDINERELGLDHPDTMKSYGDLSVFYYRLQHIELALKYVNRALFLLHFTCGLSHPNTAATYINVAMMEEGMGNVHVALRYLHEALKCNKRLLGADHIQTAASYHAIAIALSLMEAYSLSVQHEQTTLKILQAKLGAEDLRTQDAAAWLEYFESKAIEQQEAAKNGTPKTDTSIASKGHLSVSDLLDFISPDNDSKGNDAQRKQRRPKILPISDNNGQEHDDAAAIADDGVLVDNVKDVKTTVEGNVNETNATHDSDEPKDIGGDLSRHKPVTSEAVYETSSDEGWQEANSKGRSGNGANRKSGRRQRPNLSKLSIHKETSYRNDTTSLPQKGAPKVTSALLSPSRQSKTSKALLSSKISSSPASLSSLASKSISYKEVAVAPPGTVLKPLLEKTEVEKVNDENETQKQEASIEKSIAEAVQQQDEKEVIHDESEKESSASELEKVSLSSDQTKPTETNGSKLSAAAKPFSPGTLSASRHLNPVPVASIYDANGSQGILVEPVLPPAAARVPCGPRSPLYYRTNYTFRMKHGSSKIREISGSGGPRIMNPHAPEFVPRSASQIETSDANSNVSSDENKSSPSKHSLSESEKSEIARQILLSFLVKSVHQNADAVDEAKITEGEVEDLENSSDEVAKDSAVIKITYGTDEKNKTVVNSSDDGEEQDKLDGEGFVVVTNRRKSRQKITNGVPELYNQQSICASVR</sequence>
<dbReference type="FunFam" id="1.25.40.10:FF:000024">
    <property type="entry name" value="Tetratricopeptide repeat (TPR)-like superfamily protein"/>
    <property type="match status" value="1"/>
</dbReference>
<dbReference type="PROSITE" id="PS51823">
    <property type="entry name" value="CLU"/>
    <property type="match status" value="1"/>
</dbReference>
<feature type="compositionally biased region" description="Low complexity" evidence="8">
    <location>
        <begin position="1275"/>
        <end position="1289"/>
    </location>
</feature>
<evidence type="ECO:0000256" key="2">
    <source>
        <dbReference type="ARBA" id="ARBA00004514"/>
    </source>
</evidence>
<evidence type="ECO:0000256" key="6">
    <source>
        <dbReference type="ARBA" id="ARBA00023242"/>
    </source>
</evidence>
<dbReference type="InterPro" id="IPR011990">
    <property type="entry name" value="TPR-like_helical_dom_sf"/>
</dbReference>
<name>A0A1S2YMA8_CICAR</name>
<gene>
    <name evidence="11" type="primary">LOC101498532</name>
</gene>
<feature type="region of interest" description="Disordered" evidence="8">
    <location>
        <begin position="1170"/>
        <end position="1289"/>
    </location>
</feature>
<feature type="compositionally biased region" description="Polar residues" evidence="8">
    <location>
        <begin position="1214"/>
        <end position="1227"/>
    </location>
</feature>
<evidence type="ECO:0000313" key="10">
    <source>
        <dbReference type="Proteomes" id="UP000087171"/>
    </source>
</evidence>
<dbReference type="GeneID" id="101498532"/>
<dbReference type="STRING" id="3827.A0A1S2YMA8"/>
<keyword evidence="5 7" id="KW-0802">TPR repeat</keyword>
<keyword evidence="10" id="KW-1185">Reference proteome</keyword>
<feature type="region of interest" description="Disordered" evidence="8">
    <location>
        <begin position="1"/>
        <end position="22"/>
    </location>
</feature>
<dbReference type="RefSeq" id="XP_004506958.1">
    <property type="nucleotide sequence ID" value="XM_004506901.3"/>
</dbReference>
<feature type="domain" description="Clu" evidence="9">
    <location>
        <begin position="322"/>
        <end position="587"/>
    </location>
</feature>